<dbReference type="InterPro" id="IPR000847">
    <property type="entry name" value="LysR_HTH_N"/>
</dbReference>
<reference evidence="6 7" key="1">
    <citation type="submission" date="2019-08" db="EMBL/GenBank/DDBJ databases">
        <title>Complete genome sequence of Kushneria sp. YCWA18, a halophilic phosphate-solubilizing bacterium isolated from Daqiao saltern in China.</title>
        <authorList>
            <person name="Du G.-X."/>
            <person name="Qu L.-Y."/>
        </authorList>
    </citation>
    <scope>NUCLEOTIDE SEQUENCE [LARGE SCALE GENOMIC DNA]</scope>
    <source>
        <strain evidence="6 7">YCWA18</strain>
    </source>
</reference>
<evidence type="ECO:0000313" key="7">
    <source>
        <dbReference type="Proteomes" id="UP000322553"/>
    </source>
</evidence>
<dbReference type="KEGG" id="kuy:FY550_05270"/>
<comment type="similarity">
    <text evidence="1">Belongs to the LysR transcriptional regulatory family.</text>
</comment>
<dbReference type="Proteomes" id="UP000322553">
    <property type="component" value="Chromosome"/>
</dbReference>
<evidence type="ECO:0000259" key="5">
    <source>
        <dbReference type="PROSITE" id="PS50931"/>
    </source>
</evidence>
<organism evidence="6 7">
    <name type="scientific">Kushneria phosphatilytica</name>
    <dbReference type="NCBI Taxonomy" id="657387"/>
    <lineage>
        <taxon>Bacteria</taxon>
        <taxon>Pseudomonadati</taxon>
        <taxon>Pseudomonadota</taxon>
        <taxon>Gammaproteobacteria</taxon>
        <taxon>Oceanospirillales</taxon>
        <taxon>Halomonadaceae</taxon>
        <taxon>Kushneria</taxon>
    </lineage>
</organism>
<dbReference type="InterPro" id="IPR036390">
    <property type="entry name" value="WH_DNA-bd_sf"/>
</dbReference>
<dbReference type="Gene3D" id="1.10.10.10">
    <property type="entry name" value="Winged helix-like DNA-binding domain superfamily/Winged helix DNA-binding domain"/>
    <property type="match status" value="1"/>
</dbReference>
<dbReference type="PROSITE" id="PS50931">
    <property type="entry name" value="HTH_LYSR"/>
    <property type="match status" value="1"/>
</dbReference>
<accession>A0A5C1A0J9</accession>
<dbReference type="GO" id="GO:0003700">
    <property type="term" value="F:DNA-binding transcription factor activity"/>
    <property type="evidence" value="ECO:0007669"/>
    <property type="project" value="InterPro"/>
</dbReference>
<keyword evidence="7" id="KW-1185">Reference proteome</keyword>
<dbReference type="PANTHER" id="PTHR30126:SF77">
    <property type="entry name" value="TRANSCRIPTIONAL REGULATORY PROTEIN"/>
    <property type="match status" value="1"/>
</dbReference>
<dbReference type="Pfam" id="PF00126">
    <property type="entry name" value="HTH_1"/>
    <property type="match status" value="1"/>
</dbReference>
<dbReference type="InterPro" id="IPR036388">
    <property type="entry name" value="WH-like_DNA-bd_sf"/>
</dbReference>
<dbReference type="PANTHER" id="PTHR30126">
    <property type="entry name" value="HTH-TYPE TRANSCRIPTIONAL REGULATOR"/>
    <property type="match status" value="1"/>
</dbReference>
<sequence length="344" mass="38084">MAIIEQVSVKQGVDTPPNACRDRNFNTSATKETTGVFDFKELEAFVWIVRLGSFRRAAAHLHLTQPSISERISRLEALLGEPMLERGQRPIKPTSHGRIFLRHAEKLLADRQTAVAMLHKPSAFSGTLRLGVVESVAHSWLPDLLNEIAHRFPEMTLELEVDSSPGLAARLTAHDLDMAFLMGPVTAEHVLNRYLCSYAMGMVTAPGTDLSTEHFTLEALRGHAVITFARNSRPYHELSSLLRQHGLDSVKLHCSSSLSTVVRMTLDGLGIGAIPPRLVEQEILEGALINLPCHLPELDFTASWQQDMERTLAESLTSLAIDIARCDQLEHPLGTGMKPHSMKK</sequence>
<dbReference type="SUPFAM" id="SSF46785">
    <property type="entry name" value="Winged helix' DNA-binding domain"/>
    <property type="match status" value="1"/>
</dbReference>
<keyword evidence="4" id="KW-0804">Transcription</keyword>
<dbReference type="SUPFAM" id="SSF53850">
    <property type="entry name" value="Periplasmic binding protein-like II"/>
    <property type="match status" value="1"/>
</dbReference>
<dbReference type="Pfam" id="PF03466">
    <property type="entry name" value="LysR_substrate"/>
    <property type="match status" value="1"/>
</dbReference>
<feature type="domain" description="HTH lysR-type" evidence="5">
    <location>
        <begin position="37"/>
        <end position="94"/>
    </location>
</feature>
<dbReference type="EMBL" id="CP043420">
    <property type="protein sequence ID" value="QEL10599.1"/>
    <property type="molecule type" value="Genomic_DNA"/>
</dbReference>
<keyword evidence="2" id="KW-0805">Transcription regulation</keyword>
<keyword evidence="3" id="KW-0238">DNA-binding</keyword>
<dbReference type="PRINTS" id="PR00039">
    <property type="entry name" value="HTHLYSR"/>
</dbReference>
<dbReference type="OrthoDB" id="9786526at2"/>
<proteinExistence type="inferred from homology"/>
<evidence type="ECO:0000256" key="4">
    <source>
        <dbReference type="ARBA" id="ARBA00023163"/>
    </source>
</evidence>
<dbReference type="CDD" id="cd05466">
    <property type="entry name" value="PBP2_LTTR_substrate"/>
    <property type="match status" value="1"/>
</dbReference>
<evidence type="ECO:0000256" key="3">
    <source>
        <dbReference type="ARBA" id="ARBA00023125"/>
    </source>
</evidence>
<gene>
    <name evidence="6" type="ORF">FY550_05270</name>
</gene>
<dbReference type="InterPro" id="IPR005119">
    <property type="entry name" value="LysR_subst-bd"/>
</dbReference>
<evidence type="ECO:0000313" key="6">
    <source>
        <dbReference type="EMBL" id="QEL10599.1"/>
    </source>
</evidence>
<dbReference type="GO" id="GO:0000976">
    <property type="term" value="F:transcription cis-regulatory region binding"/>
    <property type="evidence" value="ECO:0007669"/>
    <property type="project" value="TreeGrafter"/>
</dbReference>
<dbReference type="FunFam" id="1.10.10.10:FF:000001">
    <property type="entry name" value="LysR family transcriptional regulator"/>
    <property type="match status" value="1"/>
</dbReference>
<protein>
    <submittedName>
        <fullName evidence="6">LysR family transcriptional regulator</fullName>
    </submittedName>
</protein>
<name>A0A5C1A0J9_9GAMM</name>
<dbReference type="Gene3D" id="3.40.190.10">
    <property type="entry name" value="Periplasmic binding protein-like II"/>
    <property type="match status" value="2"/>
</dbReference>
<evidence type="ECO:0000256" key="1">
    <source>
        <dbReference type="ARBA" id="ARBA00009437"/>
    </source>
</evidence>
<dbReference type="AlphaFoldDB" id="A0A5C1A0J9"/>
<evidence type="ECO:0000256" key="2">
    <source>
        <dbReference type="ARBA" id="ARBA00023015"/>
    </source>
</evidence>